<dbReference type="GO" id="GO:0017116">
    <property type="term" value="F:single-stranded DNA helicase activity"/>
    <property type="evidence" value="ECO:0007669"/>
    <property type="project" value="TreeGrafter"/>
</dbReference>
<dbReference type="InterPro" id="IPR027417">
    <property type="entry name" value="P-loop_NTPase"/>
</dbReference>
<keyword evidence="4 11" id="KW-0378">Hydrolase</keyword>
<dbReference type="Pfam" id="PF13245">
    <property type="entry name" value="AAA_19"/>
    <property type="match status" value="1"/>
</dbReference>
<keyword evidence="3 11" id="KW-0227">DNA damage</keyword>
<dbReference type="GO" id="GO:0005524">
    <property type="term" value="F:ATP binding"/>
    <property type="evidence" value="ECO:0007669"/>
    <property type="project" value="UniProtKB-UniRule"/>
</dbReference>
<evidence type="ECO:0000256" key="8">
    <source>
        <dbReference type="ARBA" id="ARBA00023125"/>
    </source>
</evidence>
<organism evidence="13 14">
    <name type="scientific">Propionicimonas paludicola</name>
    <dbReference type="NCBI Taxonomy" id="185243"/>
    <lineage>
        <taxon>Bacteria</taxon>
        <taxon>Bacillati</taxon>
        <taxon>Actinomycetota</taxon>
        <taxon>Actinomycetes</taxon>
        <taxon>Propionibacteriales</taxon>
        <taxon>Nocardioidaceae</taxon>
        <taxon>Propionicimonas</taxon>
    </lineage>
</organism>
<evidence type="ECO:0000313" key="13">
    <source>
        <dbReference type="EMBL" id="PFG16880.1"/>
    </source>
</evidence>
<reference evidence="13 14" key="1">
    <citation type="submission" date="2017-10" db="EMBL/GenBank/DDBJ databases">
        <title>Sequencing the genomes of 1000 actinobacteria strains.</title>
        <authorList>
            <person name="Klenk H.-P."/>
        </authorList>
    </citation>
    <scope>NUCLEOTIDE SEQUENCE [LARGE SCALE GENOMIC DNA]</scope>
    <source>
        <strain evidence="13 14">DSM 15597</strain>
    </source>
</reference>
<dbReference type="RefSeq" id="WP_098460373.1">
    <property type="nucleotide sequence ID" value="NZ_PDJC01000001.1"/>
</dbReference>
<evidence type="ECO:0000259" key="12">
    <source>
        <dbReference type="PROSITE" id="PS51657"/>
    </source>
</evidence>
<keyword evidence="6 11" id="KW-0269">Exonuclease</keyword>
<comment type="caution">
    <text evidence="13">The sequence shown here is derived from an EMBL/GenBank/DDBJ whole genome shotgun (WGS) entry which is preliminary data.</text>
</comment>
<protein>
    <recommendedName>
        <fullName evidence="11">RecBCD enzyme subunit RecD</fullName>
        <ecNumber evidence="11">5.6.2.3</ecNumber>
    </recommendedName>
    <alternativeName>
        <fullName evidence="11">DNA 5'-3' helicase subunit RecD</fullName>
    </alternativeName>
    <alternativeName>
        <fullName evidence="11">Exonuclease V subunit RecD</fullName>
        <shortName evidence="11">ExoV subunit RecD</shortName>
    </alternativeName>
    <alternativeName>
        <fullName evidence="11">Helicase/nuclease RecBCD subunit RecD</fullName>
    </alternativeName>
</protein>
<evidence type="ECO:0000256" key="2">
    <source>
        <dbReference type="ARBA" id="ARBA00022741"/>
    </source>
</evidence>
<dbReference type="AlphaFoldDB" id="A0A2A9CTB5"/>
<dbReference type="InterPro" id="IPR049550">
    <property type="entry name" value="RecD_N"/>
</dbReference>
<dbReference type="InterPro" id="IPR050534">
    <property type="entry name" value="Coronavir_polyprotein_1ab"/>
</dbReference>
<proteinExistence type="inferred from homology"/>
<evidence type="ECO:0000256" key="4">
    <source>
        <dbReference type="ARBA" id="ARBA00022801"/>
    </source>
</evidence>
<evidence type="ECO:0000256" key="1">
    <source>
        <dbReference type="ARBA" id="ARBA00022722"/>
    </source>
</evidence>
<dbReference type="GO" id="GO:0043139">
    <property type="term" value="F:5'-3' DNA helicase activity"/>
    <property type="evidence" value="ECO:0007669"/>
    <property type="project" value="UniProtKB-UniRule"/>
</dbReference>
<name>A0A2A9CTB5_9ACTN</name>
<dbReference type="GO" id="GO:0008854">
    <property type="term" value="F:exodeoxyribonuclease V activity"/>
    <property type="evidence" value="ECO:0007669"/>
    <property type="project" value="InterPro"/>
</dbReference>
<dbReference type="PROSITE" id="PS51657">
    <property type="entry name" value="PSRV_HELICASE"/>
    <property type="match status" value="1"/>
</dbReference>
<keyword evidence="14" id="KW-1185">Reference proteome</keyword>
<dbReference type="InterPro" id="IPR027351">
    <property type="entry name" value="(+)RNA_virus_helicase_core_dom"/>
</dbReference>
<dbReference type="InterPro" id="IPR041851">
    <property type="entry name" value="RecD_N_sf"/>
</dbReference>
<comment type="miscellaneous">
    <text evidence="11">In the RecBCD complex, RecB has a slow 3'-5' helicase, an exonuclease activity and loads RecA onto ssDNA, RecD has a fast 5'-3' helicase activity, while RecC stimulates the ATPase and processivity of the RecB helicase and contributes to recognition of the Chi site.</text>
</comment>
<keyword evidence="9 11" id="KW-0234">DNA repair</keyword>
<dbReference type="GO" id="GO:0016887">
    <property type="term" value="F:ATP hydrolysis activity"/>
    <property type="evidence" value="ECO:0007669"/>
    <property type="project" value="RHEA"/>
</dbReference>
<evidence type="ECO:0000256" key="11">
    <source>
        <dbReference type="HAMAP-Rule" id="MF_01487"/>
    </source>
</evidence>
<comment type="similarity">
    <text evidence="11">Belongs to the RecD family.</text>
</comment>
<gene>
    <name evidence="11" type="primary">recD</name>
    <name evidence="13" type="ORF">ATK74_1435</name>
</gene>
<feature type="binding site" evidence="11">
    <location>
        <begin position="187"/>
        <end position="194"/>
    </location>
    <ligand>
        <name>ATP</name>
        <dbReference type="ChEBI" id="CHEBI:30616"/>
    </ligand>
</feature>
<keyword evidence="2 11" id="KW-0547">Nucleotide-binding</keyword>
<evidence type="ECO:0000256" key="9">
    <source>
        <dbReference type="ARBA" id="ARBA00023204"/>
    </source>
</evidence>
<dbReference type="Gene3D" id="2.30.30.940">
    <property type="match status" value="1"/>
</dbReference>
<dbReference type="Gene3D" id="3.40.50.300">
    <property type="entry name" value="P-loop containing nucleotide triphosphate hydrolases"/>
    <property type="match status" value="3"/>
</dbReference>
<evidence type="ECO:0000256" key="7">
    <source>
        <dbReference type="ARBA" id="ARBA00022840"/>
    </source>
</evidence>
<dbReference type="EMBL" id="PDJC01000001">
    <property type="protein sequence ID" value="PFG16880.1"/>
    <property type="molecule type" value="Genomic_DNA"/>
</dbReference>
<keyword evidence="1 11" id="KW-0540">Nuclease</keyword>
<dbReference type="Pfam" id="PF13538">
    <property type="entry name" value="UvrD_C_2"/>
    <property type="match status" value="1"/>
</dbReference>
<evidence type="ECO:0000256" key="3">
    <source>
        <dbReference type="ARBA" id="ARBA00022763"/>
    </source>
</evidence>
<dbReference type="Pfam" id="PF21185">
    <property type="entry name" value="RecD_N"/>
    <property type="match status" value="1"/>
</dbReference>
<dbReference type="InterPro" id="IPR006344">
    <property type="entry name" value="RecD"/>
</dbReference>
<feature type="domain" description="(+)RNA virus helicase C-terminal" evidence="12">
    <location>
        <begin position="157"/>
        <end position="587"/>
    </location>
</feature>
<dbReference type="PANTHER" id="PTHR43788:SF6">
    <property type="entry name" value="DNA HELICASE B"/>
    <property type="match status" value="1"/>
</dbReference>
<dbReference type="EC" id="5.6.2.3" evidence="11"/>
<dbReference type="SUPFAM" id="SSF52540">
    <property type="entry name" value="P-loop containing nucleoside triphosphate hydrolases"/>
    <property type="match status" value="2"/>
</dbReference>
<dbReference type="GO" id="GO:0000724">
    <property type="term" value="P:double-strand break repair via homologous recombination"/>
    <property type="evidence" value="ECO:0007669"/>
    <property type="project" value="UniProtKB-UniRule"/>
</dbReference>
<dbReference type="CDD" id="cd18809">
    <property type="entry name" value="SF1_C_RecD"/>
    <property type="match status" value="1"/>
</dbReference>
<keyword evidence="7 11" id="KW-0067">ATP-binding</keyword>
<dbReference type="InterPro" id="IPR027785">
    <property type="entry name" value="UvrD-like_helicase_C"/>
</dbReference>
<comment type="function">
    <text evidence="11">A helicase/nuclease that prepares dsDNA breaks (DSB) for recombinational DNA repair. Binds to DSBs and unwinds DNA via a highly rapid and processive ATP-dependent bidirectional helicase activity. Unwinds dsDNA until it encounters a Chi (crossover hotspot instigator) sequence from the 3' direction. Cuts ssDNA a few nucleotides 3' to the Chi site. The properties and activities of the enzyme are changed at Chi. The Chi-altered holoenzyme produces a long 3'-ssDNA overhang and facilitates RecA-binding to the ssDNA for homologous DNA recombination and repair. Holoenzyme degrades any linearized DNA that is unable to undergo homologous recombination. In the holoenzyme this subunit has ssDNA-dependent ATPase and 5'-3' helicase activity. When added to pre-assembled RecBC greatly stimulates nuclease activity and augments holoenzyme processivity. Negatively regulates the RecA-loading ability of RecBCD.</text>
</comment>
<dbReference type="CDD" id="cd17933">
    <property type="entry name" value="DEXSc_RecD-like"/>
    <property type="match status" value="1"/>
</dbReference>
<dbReference type="Gene3D" id="1.10.10.1020">
    <property type="entry name" value="RecBCD complex, subunit RecD, N-terminal domain"/>
    <property type="match status" value="1"/>
</dbReference>
<dbReference type="NCBIfam" id="TIGR01447">
    <property type="entry name" value="recD"/>
    <property type="match status" value="1"/>
</dbReference>
<keyword evidence="10 11" id="KW-0413">Isomerase</keyword>
<dbReference type="HAMAP" id="MF_01487">
    <property type="entry name" value="RecD"/>
    <property type="match status" value="1"/>
</dbReference>
<evidence type="ECO:0000256" key="10">
    <source>
        <dbReference type="ARBA" id="ARBA00023235"/>
    </source>
</evidence>
<comment type="subunit">
    <text evidence="11">Heterotrimer of RecB, RecC and RecD. All subunits contribute to DNA-binding.</text>
</comment>
<keyword evidence="8 11" id="KW-0238">DNA-binding</keyword>
<dbReference type="Proteomes" id="UP000226079">
    <property type="component" value="Unassembled WGS sequence"/>
</dbReference>
<accession>A0A2A9CTB5</accession>
<dbReference type="OrthoDB" id="9763659at2"/>
<evidence type="ECO:0000256" key="6">
    <source>
        <dbReference type="ARBA" id="ARBA00022839"/>
    </source>
</evidence>
<comment type="catalytic activity">
    <reaction evidence="11">
        <text>ATP + H2O = ADP + phosphate + H(+)</text>
        <dbReference type="Rhea" id="RHEA:13065"/>
        <dbReference type="ChEBI" id="CHEBI:15377"/>
        <dbReference type="ChEBI" id="CHEBI:15378"/>
        <dbReference type="ChEBI" id="CHEBI:30616"/>
        <dbReference type="ChEBI" id="CHEBI:43474"/>
        <dbReference type="ChEBI" id="CHEBI:456216"/>
        <dbReference type="EC" id="5.6.2.3"/>
    </reaction>
</comment>
<dbReference type="GO" id="GO:0003677">
    <property type="term" value="F:DNA binding"/>
    <property type="evidence" value="ECO:0007669"/>
    <property type="project" value="UniProtKB-UniRule"/>
</dbReference>
<keyword evidence="5 11" id="KW-0347">Helicase</keyword>
<sequence length="587" mass="61932">MIDPATSLRPGLLADVHLAGALSWADVHVAQKLGHLFGESDQRVQLGLALAVRALRAGSTCLELSHAHELSVVTEDEADALVPVELLPPLELWRELLAASPLVTLGPDGLGQRPLRLVGDLLYLERYWQEESVVAEQLRTRRASAPAPVSAELLDAADRELLSERVDADQRLAALAPALASVTVVAGGPGTGKTHTLARLLAVLLRVLPGPVSIALAAPTGKAAMRMQEALAGETADLPADLGAELGRLQATTIHRLLGWVPGGRHRFAHHAGNPLPHDIVVIDETSMVNVTLMARLLEALRPQARLVLVGDPDQLAPVEAGAVLADIVAAPVPDQGPAVPVVRLRRNHRSRAAIATVAEAVRVGDPDQVVELIESGLDGITLAGSAAQTGLRQTVTESGLAMIDAARAGRVADALAAVDQHRLLCAHRSGPFGVALWSRQVEDWLLAAGAGFDPFDTWYPGRPVLVTQNNPELGVFNGDTGVVVAADDGLRVCFGRGGQLHHDVSPFLLDSVQTIHAMTVHKAQGSQFEQVSVILPTPDSPLLTRQLLYTAITRAKSGVTLIGSVESLRHAVVNSAQRASGLAGRL</sequence>
<dbReference type="PANTHER" id="PTHR43788">
    <property type="entry name" value="DNA2/NAM7 HELICASE FAMILY MEMBER"/>
    <property type="match status" value="1"/>
</dbReference>
<evidence type="ECO:0000313" key="14">
    <source>
        <dbReference type="Proteomes" id="UP000226079"/>
    </source>
</evidence>
<dbReference type="GO" id="GO:0009338">
    <property type="term" value="C:exodeoxyribonuclease V complex"/>
    <property type="evidence" value="ECO:0007669"/>
    <property type="project" value="InterPro"/>
</dbReference>
<evidence type="ECO:0000256" key="5">
    <source>
        <dbReference type="ARBA" id="ARBA00022806"/>
    </source>
</evidence>